<evidence type="ECO:0000313" key="1">
    <source>
        <dbReference type="EMBL" id="QAT17040.1"/>
    </source>
</evidence>
<dbReference type="InterPro" id="IPR015946">
    <property type="entry name" value="KH_dom-like_a/b"/>
</dbReference>
<evidence type="ECO:0000313" key="2">
    <source>
        <dbReference type="Proteomes" id="UP000287243"/>
    </source>
</evidence>
<dbReference type="SUPFAM" id="SSF82784">
    <property type="entry name" value="OsmC-like"/>
    <property type="match status" value="1"/>
</dbReference>
<accession>A0A410P4J7</accession>
<dbReference type="Pfam" id="PF02566">
    <property type="entry name" value="OsmC"/>
    <property type="match status" value="1"/>
</dbReference>
<protein>
    <recommendedName>
        <fullName evidence="3">Osmotically inducible protein OsmC</fullName>
    </recommendedName>
</protein>
<proteinExistence type="predicted"/>
<sequence>MNNLTVAYQGGIKFEAMAGKHNLTIDLPPEKGGTDAGMAPPDLFVASLGSCIGVYVVRYCQNAKIDAEGCVISLDWRLSDDKKSIAAVEVKVRLPKADPGPRARAILEAARSCLIHNTLHGGLNVDITLESAR</sequence>
<dbReference type="AlphaFoldDB" id="A0A410P4J7"/>
<dbReference type="KEGG" id="vai:BU251_04465"/>
<dbReference type="InterPro" id="IPR003718">
    <property type="entry name" value="OsmC/Ohr_fam"/>
</dbReference>
<dbReference type="RefSeq" id="WP_128699681.1">
    <property type="nucleotide sequence ID" value="NZ_CP019384.1"/>
</dbReference>
<dbReference type="OrthoDB" id="9789573at2"/>
<name>A0A410P4J7_VELA1</name>
<gene>
    <name evidence="1" type="ORF">BU251_04465</name>
</gene>
<dbReference type="Proteomes" id="UP000287243">
    <property type="component" value="Chromosome"/>
</dbReference>
<reference evidence="1 2" key="1">
    <citation type="submission" date="2017-01" db="EMBL/GenBank/DDBJ databases">
        <title>First insights into the biology of 'candidatus Vampirococcus archaeovorus'.</title>
        <authorList>
            <person name="Kizina J."/>
            <person name="Jordan S."/>
            <person name="Stueber K."/>
            <person name="Reinhardt R."/>
            <person name="Harder J."/>
        </authorList>
    </citation>
    <scope>NUCLEOTIDE SEQUENCE [LARGE SCALE GENOMIC DNA]</scope>
    <source>
        <strain evidence="1 2">LiM</strain>
    </source>
</reference>
<dbReference type="InterPro" id="IPR036102">
    <property type="entry name" value="OsmC/Ohrsf"/>
</dbReference>
<organism evidence="1 2">
    <name type="scientific">Velamenicoccus archaeovorus</name>
    <dbReference type="NCBI Taxonomy" id="1930593"/>
    <lineage>
        <taxon>Bacteria</taxon>
        <taxon>Pseudomonadati</taxon>
        <taxon>Candidatus Omnitrophota</taxon>
        <taxon>Candidatus Velamenicoccus</taxon>
    </lineage>
</organism>
<dbReference type="Gene3D" id="3.30.300.20">
    <property type="match status" value="1"/>
</dbReference>
<evidence type="ECO:0008006" key="3">
    <source>
        <dbReference type="Google" id="ProtNLM"/>
    </source>
</evidence>
<dbReference type="EMBL" id="CP019384">
    <property type="protein sequence ID" value="QAT17040.1"/>
    <property type="molecule type" value="Genomic_DNA"/>
</dbReference>
<keyword evidence="2" id="KW-1185">Reference proteome</keyword>
<dbReference type="PANTHER" id="PTHR39624">
    <property type="entry name" value="PROTEIN INVOLVED IN RIMO-MEDIATED BETA-METHYLTHIOLATION OF RIBOSOMAL PROTEIN S12 YCAO"/>
    <property type="match status" value="1"/>
</dbReference>
<dbReference type="PANTHER" id="PTHR39624:SF2">
    <property type="entry name" value="OSMC-LIKE PROTEIN"/>
    <property type="match status" value="1"/>
</dbReference>